<dbReference type="InterPro" id="IPR010502">
    <property type="entry name" value="Carb-bd_dom_fam9"/>
</dbReference>
<dbReference type="OrthoDB" id="9777383at2"/>
<dbReference type="Proteomes" id="UP000011728">
    <property type="component" value="Chromosome"/>
</dbReference>
<sequence length="608" mass="67546">MKKEKKKFRKSVFIMLVASLVSTNFILLPTTRASAATINQDGLVKVIVDGKGFDPQGRMVAKFGSPKIDGIIDDMWKAAPVVTPKYVSGNLDTSAEFRALWDDNALYILAQVKDKNLSVQSGTPYAQDSLELFLDENNDKTHDYGIDDLHFRVNYENTQSVDAGNIERLYTKTQMTQDGYVIEARIALKSVPQNGKVLGLELQVNDAKGADRASTINVFDSTGTAWNDTAKFGGILLTGRDNNAVSGLNPYDLLSLIDSTKKLDLTNYKNANILNDSITAAKEVLAKENVTQKQIDDQYTAVKAAMDKLVLTDEAANAKQFKPVPNEYRVNSTKPGTIEQMEYTVTNEDNSKTVKKMNVYLPNGYNPSDNTKKYNILYLMHGGGENETTIFGGPSESKDLKKILDNMIANGNIEPLIVVTPSFYTNSKDAVKDTAIFNKELIKYVVPMIETKYHTYAASGSLKDLKASRSHRAFGGFSMGSVTTWYTFINCLDYFKYYMPLSGDCWSLGQGNGGIKPVETAQYLATVAKNSGYKPTDYYVFCATGAKDIAYPNLKPQVDAMMKLKDSFIFSADTTKGNFYFIVSPDGTHAWNWVDQYVYDILPDLFKN</sequence>
<name>M1MMT1_9CLOT</name>
<dbReference type="PATRIC" id="fig|931276.5.peg.2282"/>
<keyword evidence="4" id="KW-1185">Reference proteome</keyword>
<gene>
    <name evidence="3" type="ORF">Cspa_c22810</name>
</gene>
<protein>
    <submittedName>
        <fullName evidence="3">Enterochelin esterase-like enzyme</fullName>
    </submittedName>
</protein>
<dbReference type="SUPFAM" id="SSF53474">
    <property type="entry name" value="alpha/beta-Hydrolases"/>
    <property type="match status" value="1"/>
</dbReference>
<organism evidence="3 4">
    <name type="scientific">Clostridium saccharoperbutylacetonicum N1-4(HMT)</name>
    <dbReference type="NCBI Taxonomy" id="931276"/>
    <lineage>
        <taxon>Bacteria</taxon>
        <taxon>Bacillati</taxon>
        <taxon>Bacillota</taxon>
        <taxon>Clostridia</taxon>
        <taxon>Eubacteriales</taxon>
        <taxon>Clostridiaceae</taxon>
        <taxon>Clostridium</taxon>
    </lineage>
</organism>
<dbReference type="Pfam" id="PF06452">
    <property type="entry name" value="CBM9_1"/>
    <property type="match status" value="1"/>
</dbReference>
<dbReference type="STRING" id="36745.CLSAP_20950"/>
<dbReference type="InterPro" id="IPR050583">
    <property type="entry name" value="Mycobacterial_A85_antigen"/>
</dbReference>
<dbReference type="InterPro" id="IPR000801">
    <property type="entry name" value="Esterase-like"/>
</dbReference>
<dbReference type="KEGG" id="csr:Cspa_c22810"/>
<dbReference type="eggNOG" id="COG2382">
    <property type="taxonomic scope" value="Bacteria"/>
</dbReference>
<feature type="chain" id="PRO_5004015604" evidence="1">
    <location>
        <begin position="36"/>
        <end position="608"/>
    </location>
</feature>
<dbReference type="Gene3D" id="2.60.40.1190">
    <property type="match status" value="1"/>
</dbReference>
<evidence type="ECO:0000313" key="3">
    <source>
        <dbReference type="EMBL" id="AGF56046.1"/>
    </source>
</evidence>
<proteinExistence type="predicted"/>
<dbReference type="Pfam" id="PF00756">
    <property type="entry name" value="Esterase"/>
    <property type="match status" value="1"/>
</dbReference>
<dbReference type="GO" id="GO:0004553">
    <property type="term" value="F:hydrolase activity, hydrolyzing O-glycosyl compounds"/>
    <property type="evidence" value="ECO:0007669"/>
    <property type="project" value="InterPro"/>
</dbReference>
<keyword evidence="1" id="KW-0732">Signal</keyword>
<reference evidence="3 4" key="1">
    <citation type="submission" date="2013-02" db="EMBL/GenBank/DDBJ databases">
        <title>Genome sequence of Clostridium saccharoperbutylacetonicum N1-4(HMT).</title>
        <authorList>
            <person name="Poehlein A."/>
            <person name="Daniel R."/>
        </authorList>
    </citation>
    <scope>NUCLEOTIDE SEQUENCE [LARGE SCALE GENOMIC DNA]</scope>
    <source>
        <strain evidence="4">N1-4(HMT)</strain>
    </source>
</reference>
<dbReference type="HOGENOM" id="CLU_019212_0_0_9"/>
<evidence type="ECO:0000313" key="4">
    <source>
        <dbReference type="Proteomes" id="UP000011728"/>
    </source>
</evidence>
<dbReference type="GO" id="GO:0030246">
    <property type="term" value="F:carbohydrate binding"/>
    <property type="evidence" value="ECO:0007669"/>
    <property type="project" value="InterPro"/>
</dbReference>
<dbReference type="GO" id="GO:0016052">
    <property type="term" value="P:carbohydrate catabolic process"/>
    <property type="evidence" value="ECO:0007669"/>
    <property type="project" value="InterPro"/>
</dbReference>
<dbReference type="CDD" id="cd00005">
    <property type="entry name" value="CBM9_like_1"/>
    <property type="match status" value="1"/>
</dbReference>
<dbReference type="SUPFAM" id="SSF49344">
    <property type="entry name" value="CBD9-like"/>
    <property type="match status" value="1"/>
</dbReference>
<dbReference type="AlphaFoldDB" id="M1MMT1"/>
<feature type="domain" description="Carbohydrate-binding" evidence="2">
    <location>
        <begin position="68"/>
        <end position="239"/>
    </location>
</feature>
<dbReference type="InterPro" id="IPR029058">
    <property type="entry name" value="AB_hydrolase_fold"/>
</dbReference>
<evidence type="ECO:0000256" key="1">
    <source>
        <dbReference type="SAM" id="SignalP"/>
    </source>
</evidence>
<feature type="signal peptide" evidence="1">
    <location>
        <begin position="1"/>
        <end position="35"/>
    </location>
</feature>
<dbReference type="EMBL" id="CP004121">
    <property type="protein sequence ID" value="AGF56046.1"/>
    <property type="molecule type" value="Genomic_DNA"/>
</dbReference>
<dbReference type="RefSeq" id="WP_015392365.1">
    <property type="nucleotide sequence ID" value="NC_020291.1"/>
</dbReference>
<evidence type="ECO:0000259" key="2">
    <source>
        <dbReference type="Pfam" id="PF06452"/>
    </source>
</evidence>
<dbReference type="Gene3D" id="3.40.50.1820">
    <property type="entry name" value="alpha/beta hydrolase"/>
    <property type="match status" value="1"/>
</dbReference>
<dbReference type="PANTHER" id="PTHR48098">
    <property type="entry name" value="ENTEROCHELIN ESTERASE-RELATED"/>
    <property type="match status" value="1"/>
</dbReference>
<accession>M1MMT1</accession>